<gene>
    <name evidence="1" type="ORF">TCMB3V08_LOCUS12416</name>
</gene>
<accession>A0A7R9JIE2</accession>
<proteinExistence type="predicted"/>
<dbReference type="AlphaFoldDB" id="A0A7R9JIE2"/>
<protein>
    <submittedName>
        <fullName evidence="1">(California timema) hypothetical protein</fullName>
    </submittedName>
</protein>
<sequence length="224" mass="24881">MIPALSTPNFKVKWLDHLNSIWAAENSANISSRDAVNSLYDRLVVNKEVTNTNACTAPLNQGPALPEYEGDTPTPGELEHHITALLAAQLELAQAFSAESPFSVVLRQRLLVLQRIYYAVSTKYHDYAKIHCKNGRPGDRTCIVYYVADNVIREPCEHRYCPGSGGKYSGKDLYSTTGSGGDGCQDRSESTVCFAQAELATLFVSRIGRLVQPDRFSRYQAWED</sequence>
<reference evidence="1" key="1">
    <citation type="submission" date="2020-11" db="EMBL/GenBank/DDBJ databases">
        <authorList>
            <person name="Tran Van P."/>
        </authorList>
    </citation>
    <scope>NUCLEOTIDE SEQUENCE</scope>
</reference>
<organism evidence="1">
    <name type="scientific">Timema californicum</name>
    <name type="common">California timema</name>
    <name type="synonym">Walking stick</name>
    <dbReference type="NCBI Taxonomy" id="61474"/>
    <lineage>
        <taxon>Eukaryota</taxon>
        <taxon>Metazoa</taxon>
        <taxon>Ecdysozoa</taxon>
        <taxon>Arthropoda</taxon>
        <taxon>Hexapoda</taxon>
        <taxon>Insecta</taxon>
        <taxon>Pterygota</taxon>
        <taxon>Neoptera</taxon>
        <taxon>Polyneoptera</taxon>
        <taxon>Phasmatodea</taxon>
        <taxon>Timematodea</taxon>
        <taxon>Timematoidea</taxon>
        <taxon>Timematidae</taxon>
        <taxon>Timema</taxon>
    </lineage>
</organism>
<dbReference type="EMBL" id="OE194780">
    <property type="protein sequence ID" value="CAD7579883.1"/>
    <property type="molecule type" value="Genomic_DNA"/>
</dbReference>
<evidence type="ECO:0000313" key="1">
    <source>
        <dbReference type="EMBL" id="CAD7579883.1"/>
    </source>
</evidence>
<name>A0A7R9JIE2_TIMCA</name>